<accession>A0A8H4NDV0</accession>
<dbReference type="SUPFAM" id="SSF48403">
    <property type="entry name" value="Ankyrin repeat"/>
    <property type="match status" value="1"/>
</dbReference>
<gene>
    <name evidence="3" type="ORF">GTA08_BOTSDO12863</name>
</gene>
<dbReference type="AlphaFoldDB" id="A0A8H4NDV0"/>
<dbReference type="GO" id="GO:2000812">
    <property type="term" value="P:regulation of barbed-end actin filament capping"/>
    <property type="evidence" value="ECO:0007669"/>
    <property type="project" value="TreeGrafter"/>
</dbReference>
<protein>
    <submittedName>
        <fullName evidence="3">Ankyrin</fullName>
    </submittedName>
</protein>
<evidence type="ECO:0000256" key="1">
    <source>
        <dbReference type="ARBA" id="ARBA00022737"/>
    </source>
</evidence>
<dbReference type="InterPro" id="IPR002110">
    <property type="entry name" value="Ankyrin_rpt"/>
</dbReference>
<dbReference type="Proteomes" id="UP000572817">
    <property type="component" value="Unassembled WGS sequence"/>
</dbReference>
<name>A0A8H4NDV0_9PEZI</name>
<evidence type="ECO:0000256" key="2">
    <source>
        <dbReference type="ARBA" id="ARBA00023043"/>
    </source>
</evidence>
<dbReference type="GO" id="GO:0005634">
    <property type="term" value="C:nucleus"/>
    <property type="evidence" value="ECO:0007669"/>
    <property type="project" value="TreeGrafter"/>
</dbReference>
<keyword evidence="1" id="KW-0677">Repeat</keyword>
<dbReference type="SMART" id="SM00248">
    <property type="entry name" value="ANK"/>
    <property type="match status" value="4"/>
</dbReference>
<dbReference type="InterPro" id="IPR050745">
    <property type="entry name" value="Multifunctional_regulatory"/>
</dbReference>
<dbReference type="EMBL" id="WWBZ02000009">
    <property type="protein sequence ID" value="KAF4311547.1"/>
    <property type="molecule type" value="Genomic_DNA"/>
</dbReference>
<reference evidence="3" key="1">
    <citation type="submission" date="2020-04" db="EMBL/GenBank/DDBJ databases">
        <title>Genome Assembly and Annotation of Botryosphaeria dothidea sdau 11-99, a Latent Pathogen of Apple Fruit Ring Rot in China.</title>
        <authorList>
            <person name="Yu C."/>
            <person name="Diao Y."/>
            <person name="Lu Q."/>
            <person name="Zhao J."/>
            <person name="Cui S."/>
            <person name="Peng C."/>
            <person name="He B."/>
            <person name="Liu H."/>
        </authorList>
    </citation>
    <scope>NUCLEOTIDE SEQUENCE [LARGE SCALE GENOMIC DNA]</scope>
    <source>
        <strain evidence="3">Sdau11-99</strain>
    </source>
</reference>
<evidence type="ECO:0000313" key="4">
    <source>
        <dbReference type="Proteomes" id="UP000572817"/>
    </source>
</evidence>
<dbReference type="Pfam" id="PF13637">
    <property type="entry name" value="Ank_4"/>
    <property type="match status" value="1"/>
</dbReference>
<comment type="caution">
    <text evidence="3">The sequence shown here is derived from an EMBL/GenBank/DDBJ whole genome shotgun (WGS) entry which is preliminary data.</text>
</comment>
<dbReference type="PANTHER" id="PTHR24189">
    <property type="entry name" value="MYOTROPHIN"/>
    <property type="match status" value="1"/>
</dbReference>
<proteinExistence type="predicted"/>
<keyword evidence="2" id="KW-0040">ANK repeat</keyword>
<sequence>MAFYSAPSTQAQKEAFKAAEDGHLDLLKEMLARTDVVKDHNTFVSQLRERRWSEMDGHDRQSVDLLYVNAARGGHADTLRFLLDRYPYESTWLLGNFTFSEAIVHGSLETVRLTLDRWPDLVNANQAHSHGGTPLTTAIRITWVAGARKLAYSMTELMLKRGADPNKPSSHGLPMEYALTSSWPELATLLIKHGAEPLPLEKELQLLPRAARDGRLEAVSRLVDKGADLDSNTLDGPYSGTALLNAILGHHVHVAEYLILAGADPGRRSLSGRSMLQVAAGSSASKDEMVQMLRGYGARE</sequence>
<evidence type="ECO:0000313" key="3">
    <source>
        <dbReference type="EMBL" id="KAF4311547.1"/>
    </source>
</evidence>
<dbReference type="OrthoDB" id="194358at2759"/>
<organism evidence="3 4">
    <name type="scientific">Botryosphaeria dothidea</name>
    <dbReference type="NCBI Taxonomy" id="55169"/>
    <lineage>
        <taxon>Eukaryota</taxon>
        <taxon>Fungi</taxon>
        <taxon>Dikarya</taxon>
        <taxon>Ascomycota</taxon>
        <taxon>Pezizomycotina</taxon>
        <taxon>Dothideomycetes</taxon>
        <taxon>Dothideomycetes incertae sedis</taxon>
        <taxon>Botryosphaeriales</taxon>
        <taxon>Botryosphaeriaceae</taxon>
        <taxon>Botryosphaeria</taxon>
    </lineage>
</organism>
<keyword evidence="4" id="KW-1185">Reference proteome</keyword>
<dbReference type="GO" id="GO:0005737">
    <property type="term" value="C:cytoplasm"/>
    <property type="evidence" value="ECO:0007669"/>
    <property type="project" value="TreeGrafter"/>
</dbReference>
<dbReference type="PANTHER" id="PTHR24189:SF50">
    <property type="entry name" value="ANKYRIN REPEAT AND SOCS BOX PROTEIN 2"/>
    <property type="match status" value="1"/>
</dbReference>
<dbReference type="InterPro" id="IPR036770">
    <property type="entry name" value="Ankyrin_rpt-contain_sf"/>
</dbReference>
<dbReference type="Gene3D" id="1.25.40.20">
    <property type="entry name" value="Ankyrin repeat-containing domain"/>
    <property type="match status" value="1"/>
</dbReference>